<dbReference type="KEGG" id="crb:17883638"/>
<evidence type="ECO:0000313" key="3">
    <source>
        <dbReference type="EMBL" id="EOA21659.1"/>
    </source>
</evidence>
<evidence type="ECO:0000256" key="2">
    <source>
        <dbReference type="SAM" id="MobiDB-lite"/>
    </source>
</evidence>
<sequence length="177" mass="19980">MDKNKWLKECSASTTTDVEAASKKSKREFDDSVILLLKKQKKEIDELTSSLKLMSEVIKTLQDNSVTKADLEDILLKVKETTNKKVEPECGFETSGAEGNNQETILVKGFDCSFPRDDIKSSLEKRHYLKDYLKDFCETSGGRRYRIPDSALNSPSAVTWREGDDSSDEEAMVTNHS</sequence>
<keyword evidence="4" id="KW-1185">Reference proteome</keyword>
<evidence type="ECO:0000256" key="1">
    <source>
        <dbReference type="SAM" id="Coils"/>
    </source>
</evidence>
<organism evidence="3 4">
    <name type="scientific">Capsella rubella</name>
    <dbReference type="NCBI Taxonomy" id="81985"/>
    <lineage>
        <taxon>Eukaryota</taxon>
        <taxon>Viridiplantae</taxon>
        <taxon>Streptophyta</taxon>
        <taxon>Embryophyta</taxon>
        <taxon>Tracheophyta</taxon>
        <taxon>Spermatophyta</taxon>
        <taxon>Magnoliopsida</taxon>
        <taxon>eudicotyledons</taxon>
        <taxon>Gunneridae</taxon>
        <taxon>Pentapetalae</taxon>
        <taxon>rosids</taxon>
        <taxon>malvids</taxon>
        <taxon>Brassicales</taxon>
        <taxon>Brassicaceae</taxon>
        <taxon>Camelineae</taxon>
        <taxon>Capsella</taxon>
    </lineage>
</organism>
<feature type="coiled-coil region" evidence="1">
    <location>
        <begin position="37"/>
        <end position="64"/>
    </location>
</feature>
<accession>R0GXM8</accession>
<evidence type="ECO:0000313" key="4">
    <source>
        <dbReference type="Proteomes" id="UP000029121"/>
    </source>
</evidence>
<name>R0GXM8_9BRAS</name>
<gene>
    <name evidence="3" type="ORF">CARUB_v10002088mg</name>
</gene>
<feature type="region of interest" description="Disordered" evidence="2">
    <location>
        <begin position="154"/>
        <end position="177"/>
    </location>
</feature>
<dbReference type="EMBL" id="KB870810">
    <property type="protein sequence ID" value="EOA21659.1"/>
    <property type="molecule type" value="Genomic_DNA"/>
</dbReference>
<dbReference type="AlphaFoldDB" id="R0GXM8"/>
<dbReference type="OrthoDB" id="10438332at2759"/>
<protein>
    <submittedName>
        <fullName evidence="3">Uncharacterized protein</fullName>
    </submittedName>
</protein>
<reference evidence="4" key="1">
    <citation type="journal article" date="2013" name="Nat. Genet.">
        <title>The Capsella rubella genome and the genomic consequences of rapid mating system evolution.</title>
        <authorList>
            <person name="Slotte T."/>
            <person name="Hazzouri K.M."/>
            <person name="Agren J.A."/>
            <person name="Koenig D."/>
            <person name="Maumus F."/>
            <person name="Guo Y.L."/>
            <person name="Steige K."/>
            <person name="Platts A.E."/>
            <person name="Escobar J.S."/>
            <person name="Newman L.K."/>
            <person name="Wang W."/>
            <person name="Mandakova T."/>
            <person name="Vello E."/>
            <person name="Smith L.M."/>
            <person name="Henz S.R."/>
            <person name="Steffen J."/>
            <person name="Takuno S."/>
            <person name="Brandvain Y."/>
            <person name="Coop G."/>
            <person name="Andolfatto P."/>
            <person name="Hu T.T."/>
            <person name="Blanchette M."/>
            <person name="Clark R.M."/>
            <person name="Quesneville H."/>
            <person name="Nordborg M."/>
            <person name="Gaut B.S."/>
            <person name="Lysak M.A."/>
            <person name="Jenkins J."/>
            <person name="Grimwood J."/>
            <person name="Chapman J."/>
            <person name="Prochnik S."/>
            <person name="Shu S."/>
            <person name="Rokhsar D."/>
            <person name="Schmutz J."/>
            <person name="Weigel D."/>
            <person name="Wright S.I."/>
        </authorList>
    </citation>
    <scope>NUCLEOTIDE SEQUENCE [LARGE SCALE GENOMIC DNA]</scope>
    <source>
        <strain evidence="4">cv. Monte Gargano</strain>
    </source>
</reference>
<keyword evidence="1" id="KW-0175">Coiled coil</keyword>
<dbReference type="Proteomes" id="UP000029121">
    <property type="component" value="Unassembled WGS sequence"/>
</dbReference>
<proteinExistence type="predicted"/>